<dbReference type="PANTHER" id="PTHR11575:SF24">
    <property type="entry name" value="5'-NUCLEOTIDASE"/>
    <property type="match status" value="1"/>
</dbReference>
<dbReference type="InterPro" id="IPR008334">
    <property type="entry name" value="5'-Nucleotdase_C"/>
</dbReference>
<dbReference type="PANTHER" id="PTHR11575">
    <property type="entry name" value="5'-NUCLEOTIDASE-RELATED"/>
    <property type="match status" value="1"/>
</dbReference>
<organism evidence="5 6">
    <name type="scientific">Geoanaerobacter pelophilus</name>
    <dbReference type="NCBI Taxonomy" id="60036"/>
    <lineage>
        <taxon>Bacteria</taxon>
        <taxon>Pseudomonadati</taxon>
        <taxon>Thermodesulfobacteriota</taxon>
        <taxon>Desulfuromonadia</taxon>
        <taxon>Geobacterales</taxon>
        <taxon>Geobacteraceae</taxon>
        <taxon>Geoanaerobacter</taxon>
    </lineage>
</organism>
<accession>A0AAW4L4N7</accession>
<feature type="chain" id="PRO_5043464574" evidence="2">
    <location>
        <begin position="28"/>
        <end position="930"/>
    </location>
</feature>
<comment type="caution">
    <text evidence="5">The sequence shown here is derived from an EMBL/GenBank/DDBJ whole genome shotgun (WGS) entry which is preliminary data.</text>
</comment>
<feature type="domain" description="Calcineurin-like phosphoesterase" evidence="3">
    <location>
        <begin position="39"/>
        <end position="276"/>
    </location>
</feature>
<dbReference type="InterPro" id="IPR029052">
    <property type="entry name" value="Metallo-depent_PP-like"/>
</dbReference>
<evidence type="ECO:0000313" key="5">
    <source>
        <dbReference type="EMBL" id="MBT0666169.1"/>
    </source>
</evidence>
<dbReference type="SUPFAM" id="SSF55816">
    <property type="entry name" value="5'-nucleotidase (syn. UDP-sugar hydrolase), C-terminal domain"/>
    <property type="match status" value="1"/>
</dbReference>
<dbReference type="Gene3D" id="3.60.21.10">
    <property type="match status" value="2"/>
</dbReference>
<dbReference type="GO" id="GO:0008253">
    <property type="term" value="F:5'-nucleotidase activity"/>
    <property type="evidence" value="ECO:0007669"/>
    <property type="project" value="TreeGrafter"/>
</dbReference>
<dbReference type="InterPro" id="IPR006179">
    <property type="entry name" value="5_nucleotidase/apyrase"/>
</dbReference>
<name>A0AAW4L4N7_9BACT</name>
<dbReference type="Gene3D" id="3.90.780.10">
    <property type="entry name" value="5'-Nucleotidase, C-terminal domain"/>
    <property type="match status" value="1"/>
</dbReference>
<feature type="signal peptide" evidence="2">
    <location>
        <begin position="1"/>
        <end position="27"/>
    </location>
</feature>
<evidence type="ECO:0000256" key="2">
    <source>
        <dbReference type="SAM" id="SignalP"/>
    </source>
</evidence>
<reference evidence="5 6" key="1">
    <citation type="submission" date="2021-05" db="EMBL/GenBank/DDBJ databases">
        <title>The draft genome of Geobacter pelophilus DSM 12255.</title>
        <authorList>
            <person name="Xu Z."/>
            <person name="Masuda Y."/>
            <person name="Itoh H."/>
            <person name="Senoo K."/>
        </authorList>
    </citation>
    <scope>NUCLEOTIDE SEQUENCE [LARGE SCALE GENOMIC DNA]</scope>
    <source>
        <strain evidence="5 6">DSM 12255</strain>
    </source>
</reference>
<dbReference type="InterPro" id="IPR036907">
    <property type="entry name" value="5'-Nucleotdase_C_sf"/>
</dbReference>
<dbReference type="SUPFAM" id="SSF56300">
    <property type="entry name" value="Metallo-dependent phosphatases"/>
    <property type="match status" value="2"/>
</dbReference>
<evidence type="ECO:0000259" key="4">
    <source>
        <dbReference type="Pfam" id="PF02872"/>
    </source>
</evidence>
<evidence type="ECO:0000259" key="3">
    <source>
        <dbReference type="Pfam" id="PF00149"/>
    </source>
</evidence>
<proteinExistence type="predicted"/>
<dbReference type="GO" id="GO:0030288">
    <property type="term" value="C:outer membrane-bounded periplasmic space"/>
    <property type="evidence" value="ECO:0007669"/>
    <property type="project" value="TreeGrafter"/>
</dbReference>
<dbReference type="Pfam" id="PF02872">
    <property type="entry name" value="5_nucleotid_C"/>
    <property type="match status" value="1"/>
</dbReference>
<dbReference type="PRINTS" id="PR01607">
    <property type="entry name" value="APYRASEFAMLY"/>
</dbReference>
<evidence type="ECO:0000313" key="6">
    <source>
        <dbReference type="Proteomes" id="UP000811899"/>
    </source>
</evidence>
<keyword evidence="6" id="KW-1185">Reference proteome</keyword>
<dbReference type="RefSeq" id="WP_214172941.1">
    <property type="nucleotide sequence ID" value="NZ_JAHCVJ010000009.1"/>
</dbReference>
<dbReference type="EMBL" id="JAHCVJ010000009">
    <property type="protein sequence ID" value="MBT0666169.1"/>
    <property type="molecule type" value="Genomic_DNA"/>
</dbReference>
<protein>
    <submittedName>
        <fullName evidence="5">5'-nucleotidase C-terminal domain-containing protein</fullName>
    </submittedName>
</protein>
<dbReference type="GO" id="GO:0009166">
    <property type="term" value="P:nucleotide catabolic process"/>
    <property type="evidence" value="ECO:0007669"/>
    <property type="project" value="InterPro"/>
</dbReference>
<dbReference type="GO" id="GO:0008768">
    <property type="term" value="F:UDP-sugar diphosphatase activity"/>
    <property type="evidence" value="ECO:0007669"/>
    <property type="project" value="TreeGrafter"/>
</dbReference>
<dbReference type="InterPro" id="IPR004843">
    <property type="entry name" value="Calcineurin-like_PHP"/>
</dbReference>
<evidence type="ECO:0000256" key="1">
    <source>
        <dbReference type="ARBA" id="ARBA00022729"/>
    </source>
</evidence>
<sequence>MKKKKFTKKFLATAALSAQLVALGAGAAWAVPAANLKVKLLAINDFHGQLSPKTVSGRPAGGAAVLASYLKKAQSGMEDRTIIVSDGDFVGASPANSALLQDEPSIQFLNTLANPYCLTDKMNARCNLLATVGNHEFDEGTAELFRMMNGGNHAKGPFIENPYSGAHFPYIAANVIDTATGKPLLPPYIIKTVRNTPIAFIGAILKDTPNIVAPAGVVGLTFIDEATAINSYIPELQAKGVKAIVGVIHQGAADVDTIVGKLDGEIDLVISGHSHGSVNKLVNNVAGRPVLVTQAYSAGTAYADINIEISPSSKDIVAKSANIVTTFGDAGAGLTPDTAVAGIVATADTVVAPLVSVPVGETSDLITRSQTPAGESALGNLIADAQRAYEGTDFAFMNPGGIRADLDKGIVTWGELFTIQPFGNQMVRMSMTGQQIYDLLAQQWSNPASPKMLQISGLSYSWINNGAGKAGTINEVRKNGVEIDTAATYTVTTNNFLSGGGDGFTVFKNGLNPVIDAADIDVLVSYIRSLPVPFDVNIDNRIVRSEAAPIQFVYTSDAHYGITRKDLVASTATVNAQAVNQALVASINSLQSTIAPVAIPCDNGVNACASSVGALDFVAETGDVANRQEASKLIQSAAASWTQFEADYLNGLTVTDRNNTKAPLYLVPGNHDVSNAIGYYKTLSPAFDATSYVNIYNLMLNPITPLTNAGFIGTSATDAAASYAGNKVYYSKDIGGVHFVFIGMWPDSAARAWMDADLRKVSSTTPVVLFTHDEPLLETKHLINPNEVRNHTINSTDKFENLVLGEGAGGYASVATINDPSTVEQRALVAWLKNHKNVVAYFHGNTNYNEFYTYAGPDSDISLNTFRVDSPMKGMVSGIDAANGIGDPSKLSFQVVSIDPGATQMTVREYLWNTKTWGTSKTVSLAPRSN</sequence>
<dbReference type="Pfam" id="PF00149">
    <property type="entry name" value="Metallophos"/>
    <property type="match status" value="1"/>
</dbReference>
<gene>
    <name evidence="5" type="ORF">KI809_17800</name>
</gene>
<keyword evidence="1 2" id="KW-0732">Signal</keyword>
<feature type="domain" description="5'-Nucleotidase C-terminal" evidence="4">
    <location>
        <begin position="359"/>
        <end position="508"/>
    </location>
</feature>
<dbReference type="AlphaFoldDB" id="A0AAW4L4N7"/>
<dbReference type="Proteomes" id="UP000811899">
    <property type="component" value="Unassembled WGS sequence"/>
</dbReference>